<dbReference type="RefSeq" id="WP_137813422.1">
    <property type="nucleotide sequence ID" value="NZ_BJFL01000007.1"/>
</dbReference>
<evidence type="ECO:0000259" key="2">
    <source>
        <dbReference type="PROSITE" id="PS51192"/>
    </source>
</evidence>
<dbReference type="Gene3D" id="3.90.1570.30">
    <property type="match status" value="1"/>
</dbReference>
<dbReference type="InterPro" id="IPR014001">
    <property type="entry name" value="Helicase_ATP-bd"/>
</dbReference>
<dbReference type="Gene3D" id="3.40.50.300">
    <property type="entry name" value="P-loop containing nucleotide triphosphate hydrolases"/>
    <property type="match status" value="2"/>
</dbReference>
<dbReference type="Proteomes" id="UP000298860">
    <property type="component" value="Unassembled WGS sequence"/>
</dbReference>
<organism evidence="3 4">
    <name type="scientific">Gandjariella thermophila</name>
    <dbReference type="NCBI Taxonomy" id="1931992"/>
    <lineage>
        <taxon>Bacteria</taxon>
        <taxon>Bacillati</taxon>
        <taxon>Actinomycetota</taxon>
        <taxon>Actinomycetes</taxon>
        <taxon>Pseudonocardiales</taxon>
        <taxon>Pseudonocardiaceae</taxon>
        <taxon>Gandjariella</taxon>
    </lineage>
</organism>
<dbReference type="InterPro" id="IPR001650">
    <property type="entry name" value="Helicase_C-like"/>
</dbReference>
<dbReference type="Pfam" id="PF04313">
    <property type="entry name" value="HSDR_N"/>
    <property type="match status" value="1"/>
</dbReference>
<gene>
    <name evidence="3" type="ORF">GTS_19140</name>
</gene>
<comment type="caution">
    <text evidence="3">The sequence shown here is derived from an EMBL/GenBank/DDBJ whole genome shotgun (WGS) entry which is preliminary data.</text>
</comment>
<dbReference type="OrthoDB" id="9776021at2"/>
<sequence>MAVGPGGRELASSINFGFLLDHDPLLASLGVGAEAYVFTDPPAALFKARQFGEALAKWLLRATGTRVDTDKQTARLQALADVGVLRGSVLDAFHEIRRSGNEAVHEYYADRRKALRAVERCFFLADWVHRAVTDDRTVRRFVPPTPEQQPAPTSAAERRELARLQEDLDAHRRRLEEAQAELIGAQSTLEREKRARELVERQLAQVSAEQQHWRAVADQLNGTIRRLEAERETAKPPKVSTSQRESFIRRARNAVRPPLTEAQVREQLDKLLTAAGWSVQDVNQMNLLAARGVAVREMHTRAGYADYLLYVDRKLVGVIEAKREGEDLSAAQQQASRYATELTKEQRMAAWRPVLPFQYVSDGNETRFRNELDPKPRTRRIFAVHQPDTLAQWMQEADEDPERPTFRAKLTALPDIPLDRGRLRPAQFDAVRGLETSLARNNARALIQMATGAGKTFAAASFSYRLLEHAKAKRILFLVDRNNLGEQALGEFRNFVTPDTGKKFAELYSSDMLSGSTVLGSTKVLVSTIQRLWLALTGREVPDADDDLADERADELVDGPAEVSYNPNIPPETFDLIVIDECHRSIYGKWRAVLEYFDAFLVGLTATPVPATYGFFERNIVSEYSYEESVADGVNVPFEVYRIGTRIGEQGSTIEAGTTVPVRNTKTRRERLEELDEDYVYTGAQEGRSVISKDRLRTVIQEFHDRLFTHIFPPVGEGEHARRRQYVPKTLIFARSDEHAEEVVKIVRTVFGEGDAFCQKITHKAQRPKDRLQDFRNSPDLRIAVTVDMIATGTDVRPLECVFFLREPKTWSTFEQMKGRGARTIEPAELRRVTPDVEAKTHFVIVDAVGVTDKPRPETRVLEKFTERQISLEQLLRKAASLTLDPDEVSTLAARLAKLNKQLRDDERDELATLAGQPLQEITKGLFHASDPERRAEAFEAGGDEAVRELVTEAVRPLAENPDLRTRILELRRAHDLVIDEVSQDEITVSRGLTAEERAEQIVSSFRDYMKTHEKEIAVLDLAFRERKNPRDVYHRLKDLARRIERPPYSWTPDALVDAYAKLGEAAERPAHAAGVVDLIGVLRHELGLDEKVRPYRSIVEERFAAWLARQEQAGARYTDEQLWWLRRVVDVVSKSAVIEVDDFHRVPFTDRGGAQGFAAAFGPDRAQSLLDELNQELSA</sequence>
<keyword evidence="3" id="KW-0378">Hydrolase</keyword>
<dbReference type="GO" id="GO:0005829">
    <property type="term" value="C:cytosol"/>
    <property type="evidence" value="ECO:0007669"/>
    <property type="project" value="TreeGrafter"/>
</dbReference>
<dbReference type="PANTHER" id="PTHR47396:SF1">
    <property type="entry name" value="ATP-DEPENDENT HELICASE IRC3-RELATED"/>
    <property type="match status" value="1"/>
</dbReference>
<dbReference type="InterPro" id="IPR050742">
    <property type="entry name" value="Helicase_Restrict-Modif_Enz"/>
</dbReference>
<keyword evidence="3" id="KW-0540">Nuclease</keyword>
<dbReference type="CDD" id="cd18032">
    <property type="entry name" value="DEXHc_RE_I_III_res"/>
    <property type="match status" value="1"/>
</dbReference>
<dbReference type="GO" id="GO:0009307">
    <property type="term" value="P:DNA restriction-modification system"/>
    <property type="evidence" value="ECO:0007669"/>
    <property type="project" value="UniProtKB-KW"/>
</dbReference>
<keyword evidence="4" id="KW-1185">Reference proteome</keyword>
<dbReference type="InterPro" id="IPR006935">
    <property type="entry name" value="Helicase/UvrB_N"/>
</dbReference>
<dbReference type="InterPro" id="IPR027417">
    <property type="entry name" value="P-loop_NTPase"/>
</dbReference>
<dbReference type="EMBL" id="BJFL01000007">
    <property type="protein sequence ID" value="GDY30281.1"/>
    <property type="molecule type" value="Genomic_DNA"/>
</dbReference>
<dbReference type="Pfam" id="PF00271">
    <property type="entry name" value="Helicase_C"/>
    <property type="match status" value="1"/>
</dbReference>
<dbReference type="InterPro" id="IPR007409">
    <property type="entry name" value="Restrct_endonuc_type1_HsdR_N"/>
</dbReference>
<feature type="coiled-coil region" evidence="1">
    <location>
        <begin position="154"/>
        <end position="209"/>
    </location>
</feature>
<dbReference type="PROSITE" id="PS51192">
    <property type="entry name" value="HELICASE_ATP_BIND_1"/>
    <property type="match status" value="1"/>
</dbReference>
<evidence type="ECO:0000313" key="3">
    <source>
        <dbReference type="EMBL" id="GDY30281.1"/>
    </source>
</evidence>
<protein>
    <submittedName>
        <fullName evidence="3">Type III restriction endonuclease subunit R</fullName>
    </submittedName>
</protein>
<dbReference type="GO" id="GO:0003677">
    <property type="term" value="F:DNA binding"/>
    <property type="evidence" value="ECO:0007669"/>
    <property type="project" value="UniProtKB-KW"/>
</dbReference>
<dbReference type="PANTHER" id="PTHR47396">
    <property type="entry name" value="TYPE I RESTRICTION ENZYME ECOKI R PROTEIN"/>
    <property type="match status" value="1"/>
</dbReference>
<evidence type="ECO:0000313" key="4">
    <source>
        <dbReference type="Proteomes" id="UP000298860"/>
    </source>
</evidence>
<feature type="domain" description="Helicase ATP-binding" evidence="2">
    <location>
        <begin position="436"/>
        <end position="626"/>
    </location>
</feature>
<name>A0A4D4J1C3_9PSEU</name>
<evidence type="ECO:0000256" key="1">
    <source>
        <dbReference type="SAM" id="Coils"/>
    </source>
</evidence>
<dbReference type="SMART" id="SM00487">
    <property type="entry name" value="DEXDc"/>
    <property type="match status" value="1"/>
</dbReference>
<dbReference type="InterPro" id="IPR025285">
    <property type="entry name" value="DUF4145"/>
</dbReference>
<keyword evidence="1" id="KW-0175">Coiled coil</keyword>
<dbReference type="Pfam" id="PF08463">
    <property type="entry name" value="EcoEI_R_C"/>
    <property type="match status" value="1"/>
</dbReference>
<accession>A0A4D4J1C3</accession>
<dbReference type="Pfam" id="PF13643">
    <property type="entry name" value="DUF4145"/>
    <property type="match status" value="1"/>
</dbReference>
<dbReference type="InterPro" id="IPR013670">
    <property type="entry name" value="EcoEI_R_C_dom"/>
</dbReference>
<dbReference type="GO" id="GO:0009035">
    <property type="term" value="F:type I site-specific deoxyribonuclease activity"/>
    <property type="evidence" value="ECO:0007669"/>
    <property type="project" value="UniProtKB-EC"/>
</dbReference>
<keyword evidence="3" id="KW-0255">Endonuclease</keyword>
<dbReference type="Pfam" id="PF04851">
    <property type="entry name" value="ResIII"/>
    <property type="match status" value="1"/>
</dbReference>
<dbReference type="SUPFAM" id="SSF52540">
    <property type="entry name" value="P-loop containing nucleoside triphosphate hydrolases"/>
    <property type="match status" value="2"/>
</dbReference>
<dbReference type="AlphaFoldDB" id="A0A4D4J1C3"/>
<reference evidence="4" key="1">
    <citation type="submission" date="2019-04" db="EMBL/GenBank/DDBJ databases">
        <title>Draft genome sequence of Pseudonocardiaceae bacterium SL3-2-4.</title>
        <authorList>
            <person name="Ningsih F."/>
            <person name="Yokota A."/>
            <person name="Sakai Y."/>
            <person name="Nanatani K."/>
            <person name="Yabe S."/>
            <person name="Oetari A."/>
            <person name="Sjamsuridzal W."/>
        </authorList>
    </citation>
    <scope>NUCLEOTIDE SEQUENCE [LARGE SCALE GENOMIC DNA]</scope>
    <source>
        <strain evidence="4">SL3-2-4</strain>
    </source>
</reference>
<proteinExistence type="predicted"/>
<dbReference type="GO" id="GO:0005524">
    <property type="term" value="F:ATP binding"/>
    <property type="evidence" value="ECO:0007669"/>
    <property type="project" value="UniProtKB-KW"/>
</dbReference>